<protein>
    <submittedName>
        <fullName evidence="1">14482_t:CDS:1</fullName>
    </submittedName>
</protein>
<organism evidence="1 2">
    <name type="scientific">Racocetra fulgida</name>
    <dbReference type="NCBI Taxonomy" id="60492"/>
    <lineage>
        <taxon>Eukaryota</taxon>
        <taxon>Fungi</taxon>
        <taxon>Fungi incertae sedis</taxon>
        <taxon>Mucoromycota</taxon>
        <taxon>Glomeromycotina</taxon>
        <taxon>Glomeromycetes</taxon>
        <taxon>Diversisporales</taxon>
        <taxon>Gigasporaceae</taxon>
        <taxon>Racocetra</taxon>
    </lineage>
</organism>
<dbReference type="Proteomes" id="UP000789396">
    <property type="component" value="Unassembled WGS sequence"/>
</dbReference>
<sequence>NPQAIGKLEFKDDNGDREYFFYKPLWVNEQSTTYNSLWTIDHNDKPSNAWADVWATVYWACQKENCASEYVHLRVWAP</sequence>
<name>A0A9N9EGS5_9GLOM</name>
<dbReference type="AlphaFoldDB" id="A0A9N9EGS5"/>
<proteinExistence type="predicted"/>
<comment type="caution">
    <text evidence="1">The sequence shown here is derived from an EMBL/GenBank/DDBJ whole genome shotgun (WGS) entry which is preliminary data.</text>
</comment>
<evidence type="ECO:0000313" key="2">
    <source>
        <dbReference type="Proteomes" id="UP000789396"/>
    </source>
</evidence>
<dbReference type="EMBL" id="CAJVPZ010016180">
    <property type="protein sequence ID" value="CAG8671260.1"/>
    <property type="molecule type" value="Genomic_DNA"/>
</dbReference>
<accession>A0A9N9EGS5</accession>
<dbReference type="OrthoDB" id="2436359at2759"/>
<feature type="non-terminal residue" evidence="1">
    <location>
        <position position="1"/>
    </location>
</feature>
<keyword evidence="2" id="KW-1185">Reference proteome</keyword>
<reference evidence="1" key="1">
    <citation type="submission" date="2021-06" db="EMBL/GenBank/DDBJ databases">
        <authorList>
            <person name="Kallberg Y."/>
            <person name="Tangrot J."/>
            <person name="Rosling A."/>
        </authorList>
    </citation>
    <scope>NUCLEOTIDE SEQUENCE</scope>
    <source>
        <strain evidence="1">IN212</strain>
    </source>
</reference>
<gene>
    <name evidence="1" type="ORF">RFULGI_LOCUS9240</name>
</gene>
<evidence type="ECO:0000313" key="1">
    <source>
        <dbReference type="EMBL" id="CAG8671260.1"/>
    </source>
</evidence>